<dbReference type="AlphaFoldDB" id="V4THM6"/>
<dbReference type="STRING" id="631454.N177_1645"/>
<accession>V4THM6</accession>
<protein>
    <submittedName>
        <fullName evidence="2">Uncharacterized protein</fullName>
    </submittedName>
</protein>
<evidence type="ECO:0000313" key="2">
    <source>
        <dbReference type="EMBL" id="ESR25533.1"/>
    </source>
</evidence>
<organism evidence="2 3">
    <name type="scientific">Lutibaculum baratangense AMV1</name>
    <dbReference type="NCBI Taxonomy" id="631454"/>
    <lineage>
        <taxon>Bacteria</taxon>
        <taxon>Pseudomonadati</taxon>
        <taxon>Pseudomonadota</taxon>
        <taxon>Alphaproteobacteria</taxon>
        <taxon>Hyphomicrobiales</taxon>
        <taxon>Tepidamorphaceae</taxon>
        <taxon>Lutibaculum</taxon>
    </lineage>
</organism>
<feature type="compositionally biased region" description="Pro residues" evidence="1">
    <location>
        <begin position="68"/>
        <end position="77"/>
    </location>
</feature>
<comment type="caution">
    <text evidence="2">The sequence shown here is derived from an EMBL/GenBank/DDBJ whole genome shotgun (WGS) entry which is preliminary data.</text>
</comment>
<sequence length="84" mass="9741">MRELVERFIQRHEREGRLLDADVIAEALRRYLPEDTQDERTLRELRRLVIAVASERFVPVRWGRMAMPKPPAAPPARAPSRPGA</sequence>
<evidence type="ECO:0000313" key="3">
    <source>
        <dbReference type="Proteomes" id="UP000017819"/>
    </source>
</evidence>
<evidence type="ECO:0000256" key="1">
    <source>
        <dbReference type="SAM" id="MobiDB-lite"/>
    </source>
</evidence>
<feature type="region of interest" description="Disordered" evidence="1">
    <location>
        <begin position="65"/>
        <end position="84"/>
    </location>
</feature>
<proteinExistence type="predicted"/>
<dbReference type="RefSeq" id="WP_023431787.1">
    <property type="nucleotide sequence ID" value="NZ_AWXZ01000019.1"/>
</dbReference>
<dbReference type="EMBL" id="AWXZ01000019">
    <property type="protein sequence ID" value="ESR25533.1"/>
    <property type="molecule type" value="Genomic_DNA"/>
</dbReference>
<reference evidence="2 3" key="1">
    <citation type="journal article" date="2014" name="Genome Announc.">
        <title>Draft Genome Sequence of Lutibaculum baratangense Strain AMV1T, Isolated from a Mud Volcano in Andamans, India.</title>
        <authorList>
            <person name="Singh A."/>
            <person name="Sreenivas A."/>
            <person name="Sathyanarayana Reddy G."/>
            <person name="Pinnaka A.K."/>
            <person name="Shivaji S."/>
        </authorList>
    </citation>
    <scope>NUCLEOTIDE SEQUENCE [LARGE SCALE GENOMIC DNA]</scope>
    <source>
        <strain evidence="2 3">AMV1</strain>
    </source>
</reference>
<dbReference type="Proteomes" id="UP000017819">
    <property type="component" value="Unassembled WGS sequence"/>
</dbReference>
<keyword evidence="3" id="KW-1185">Reference proteome</keyword>
<gene>
    <name evidence="2" type="ORF">N177_1645</name>
</gene>
<name>V4THM6_9HYPH</name>